<dbReference type="RefSeq" id="WP_148133772.1">
    <property type="nucleotide sequence ID" value="NZ_CP017634.1"/>
</dbReference>
<organism evidence="2 3">
    <name type="scientific">Formimonas warabiya</name>
    <dbReference type="NCBI Taxonomy" id="1761012"/>
    <lineage>
        <taxon>Bacteria</taxon>
        <taxon>Bacillati</taxon>
        <taxon>Bacillota</taxon>
        <taxon>Clostridia</taxon>
        <taxon>Eubacteriales</taxon>
        <taxon>Peptococcaceae</taxon>
        <taxon>Candidatus Formimonas</taxon>
    </lineage>
</organism>
<evidence type="ECO:0000313" key="2">
    <source>
        <dbReference type="EMBL" id="ATW24573.1"/>
    </source>
</evidence>
<feature type="domain" description="Copper amine oxidase-like N-terminal" evidence="1">
    <location>
        <begin position="28"/>
        <end position="71"/>
    </location>
</feature>
<name>A0A3G1KQ18_FORW1</name>
<dbReference type="KEGG" id="fwa:DCMF_07045"/>
<dbReference type="InterPro" id="IPR036582">
    <property type="entry name" value="Mao_N_sf"/>
</dbReference>
<dbReference type="InterPro" id="IPR043504">
    <property type="entry name" value="Peptidase_S1_PA_chymotrypsin"/>
</dbReference>
<dbReference type="SUPFAM" id="SSF55383">
    <property type="entry name" value="Copper amine oxidase, domain N"/>
    <property type="match status" value="2"/>
</dbReference>
<dbReference type="Gene3D" id="3.30.457.10">
    <property type="entry name" value="Copper amine oxidase-like, N-terminal domain"/>
    <property type="match status" value="2"/>
</dbReference>
<proteinExistence type="predicted"/>
<accession>A0A3G1KQ18</accession>
<evidence type="ECO:0000313" key="3">
    <source>
        <dbReference type="Proteomes" id="UP000323521"/>
    </source>
</evidence>
<dbReference type="InterPro" id="IPR012854">
    <property type="entry name" value="Cu_amine_oxidase-like_N"/>
</dbReference>
<reference evidence="2 3" key="1">
    <citation type="submission" date="2016-10" db="EMBL/GenBank/DDBJ databases">
        <title>Complete Genome Sequence of Peptococcaceae strain DCMF.</title>
        <authorList>
            <person name="Edwards R.J."/>
            <person name="Holland S.I."/>
            <person name="Deshpande N.P."/>
            <person name="Wong Y.K."/>
            <person name="Ertan H."/>
            <person name="Manefield M."/>
            <person name="Russell T.L."/>
            <person name="Lee M.J."/>
        </authorList>
    </citation>
    <scope>NUCLEOTIDE SEQUENCE [LARGE SCALE GENOMIC DNA]</scope>
    <source>
        <strain evidence="2 3">DCMF</strain>
    </source>
</reference>
<keyword evidence="3" id="KW-1185">Reference proteome</keyword>
<dbReference type="SUPFAM" id="SSF50494">
    <property type="entry name" value="Trypsin-like serine proteases"/>
    <property type="match status" value="1"/>
</dbReference>
<feature type="domain" description="Copper amine oxidase-like N-terminal" evidence="1">
    <location>
        <begin position="82"/>
        <end position="150"/>
    </location>
</feature>
<evidence type="ECO:0000259" key="1">
    <source>
        <dbReference type="Pfam" id="PF07833"/>
    </source>
</evidence>
<protein>
    <recommendedName>
        <fullName evidence="1">Copper amine oxidase-like N-terminal domain-containing protein</fullName>
    </recommendedName>
</protein>
<dbReference type="Proteomes" id="UP000323521">
    <property type="component" value="Chromosome"/>
</dbReference>
<dbReference type="OrthoDB" id="268113at2"/>
<dbReference type="Pfam" id="PF13365">
    <property type="entry name" value="Trypsin_2"/>
    <property type="match status" value="1"/>
</dbReference>
<dbReference type="AlphaFoldDB" id="A0A3G1KQ18"/>
<dbReference type="Gene3D" id="2.40.10.10">
    <property type="entry name" value="Trypsin-like serine proteases"/>
    <property type="match status" value="2"/>
</dbReference>
<sequence>MKRKLINSISIIILLCLVAIPTYANQTIKIIVNGKIISCQNPPQIVNGRVMVPIRTVGEALNVDVDWQPESWYNGPVGPWHVYINNGYKQISMYPNETVVTINDNGIRNNIIIDTPVKVIKGSVYVPISIISKILNCNVLWEKETSTIKINYSHDIAQEVLNNWSDSVVSIQTESGQGTGLIFADLAELDASLKNHYQVATCAHLLAEKKDISVTFRKKSFKCDLIFLYATSVNPSGDRLEGPYKIYVDYASNAKSDYDLTRLVLPAENESFTPLSLINKADTSLVKTGDTVYILEASNSDKKIVEGNITSIQSIDGDNGPIKLFGTNAPVDDYASGAPVFDSKGQILGVLKGPSSETGEYLIIPMSYL</sequence>
<dbReference type="Pfam" id="PF07833">
    <property type="entry name" value="Cu_amine_oxidN1"/>
    <property type="match status" value="2"/>
</dbReference>
<gene>
    <name evidence="2" type="ORF">DCMF_07045</name>
</gene>
<dbReference type="InterPro" id="IPR009003">
    <property type="entry name" value="Peptidase_S1_PA"/>
</dbReference>
<dbReference type="EMBL" id="CP017634">
    <property type="protein sequence ID" value="ATW24573.1"/>
    <property type="molecule type" value="Genomic_DNA"/>
</dbReference>